<dbReference type="Pfam" id="PF01497">
    <property type="entry name" value="Peripla_BP_2"/>
    <property type="match status" value="1"/>
</dbReference>
<evidence type="ECO:0000256" key="2">
    <source>
        <dbReference type="SAM" id="MobiDB-lite"/>
    </source>
</evidence>
<keyword evidence="5" id="KW-1185">Reference proteome</keyword>
<dbReference type="SUPFAM" id="SSF53807">
    <property type="entry name" value="Helical backbone' metal receptor"/>
    <property type="match status" value="1"/>
</dbReference>
<evidence type="ECO:0000313" key="4">
    <source>
        <dbReference type="EMBL" id="MST70199.1"/>
    </source>
</evidence>
<dbReference type="EMBL" id="VUNA01000003">
    <property type="protein sequence ID" value="MST70199.1"/>
    <property type="molecule type" value="Genomic_DNA"/>
</dbReference>
<dbReference type="InterPro" id="IPR002491">
    <property type="entry name" value="ABC_transptr_periplasmic_BD"/>
</dbReference>
<dbReference type="InterPro" id="IPR050902">
    <property type="entry name" value="ABC_Transporter_SBP"/>
</dbReference>
<dbReference type="Gene3D" id="3.40.50.1980">
    <property type="entry name" value="Nitrogenase molybdenum iron protein domain"/>
    <property type="match status" value="1"/>
</dbReference>
<proteinExistence type="inferred from homology"/>
<sequence>MNRMQLRRGFSGIRGLVLLLILAAMLSGCSLSGAGSEKAQSCEVTMTGGSGRASVESPADVTEKNGTHRVRLVWSSSYYDYMVVDGRKYMNEAKAGENSVFTIPFEEYDEAFEVIGDTTAMSEPHEIKYRITVHAPGTSSGKNKSAEAKTAGSDGVKRGDITEAPEISGLKYRGREKLEAAKEFTLDRYEKDGKTYTLLTLGAKDLFLLIPEGAKAPKNLSKNITPLSLPLQNTYVVSTAAMDPIRQVGGLTGVGYTGTRANGWHVKGIAKMVQSGKIQYAGRYSAPDYELLRGKGCDLAIENTMIYHSPAAKEKLESLGIPVMVERSSYEKSPLGRLEWVKLYGALYGKSQAAEAFFEKEAARVRKLSEKERTDKTVAVFAVNSGGSVTVRASGDYLSAMIRQSGGKYLAAEKASEESMRSTLNIQMEDFYRIAKSADVLIYNSTIEEPIDTVGQLKKKSPLLKKFKAVREGRVYCLPPGFFQNSTKAADFMEDMNQVLKGEDRSLKVLKKLKK</sequence>
<evidence type="ECO:0000313" key="5">
    <source>
        <dbReference type="Proteomes" id="UP000469424"/>
    </source>
</evidence>
<comment type="caution">
    <text evidence="4">The sequence shown here is derived from an EMBL/GenBank/DDBJ whole genome shotgun (WGS) entry which is preliminary data.</text>
</comment>
<dbReference type="PROSITE" id="PS51257">
    <property type="entry name" value="PROKAR_LIPOPROTEIN"/>
    <property type="match status" value="1"/>
</dbReference>
<reference evidence="4 5" key="1">
    <citation type="submission" date="2019-08" db="EMBL/GenBank/DDBJ databases">
        <title>In-depth cultivation of the pig gut microbiome towards novel bacterial diversity and tailored functional studies.</title>
        <authorList>
            <person name="Wylensek D."/>
            <person name="Hitch T.C.A."/>
            <person name="Clavel T."/>
        </authorList>
    </citation>
    <scope>NUCLEOTIDE SEQUENCE [LARGE SCALE GENOMIC DNA]</scope>
    <source>
        <strain evidence="4 5">WCA-MUC-591-APC-4B</strain>
    </source>
</reference>
<name>A0A6N7XJU0_9FIRM</name>
<accession>A0A6N7XJU0</accession>
<evidence type="ECO:0000259" key="3">
    <source>
        <dbReference type="PROSITE" id="PS50983"/>
    </source>
</evidence>
<feature type="region of interest" description="Disordered" evidence="2">
    <location>
        <begin position="137"/>
        <end position="160"/>
    </location>
</feature>
<protein>
    <submittedName>
        <fullName evidence="4">ABC transporter substrate-binding protein</fullName>
    </submittedName>
</protein>
<organism evidence="4 5">
    <name type="scientific">Mogibacterium kristiansenii</name>
    <dbReference type="NCBI Taxonomy" id="2606708"/>
    <lineage>
        <taxon>Bacteria</taxon>
        <taxon>Bacillati</taxon>
        <taxon>Bacillota</taxon>
        <taxon>Clostridia</taxon>
        <taxon>Peptostreptococcales</taxon>
        <taxon>Anaerovoracaceae</taxon>
        <taxon>Mogibacterium</taxon>
    </lineage>
</organism>
<dbReference type="PROSITE" id="PS50983">
    <property type="entry name" value="FE_B12_PBP"/>
    <property type="match status" value="1"/>
</dbReference>
<dbReference type="PANTHER" id="PTHR30535">
    <property type="entry name" value="VITAMIN B12-BINDING PROTEIN"/>
    <property type="match status" value="1"/>
</dbReference>
<comment type="similarity">
    <text evidence="1">Belongs to the bacterial solute-binding protein 8 family.</text>
</comment>
<dbReference type="PANTHER" id="PTHR30535:SF34">
    <property type="entry name" value="MOLYBDATE-BINDING PROTEIN MOLA"/>
    <property type="match status" value="1"/>
</dbReference>
<gene>
    <name evidence="4" type="ORF">FYJ65_02400</name>
</gene>
<dbReference type="Proteomes" id="UP000469424">
    <property type="component" value="Unassembled WGS sequence"/>
</dbReference>
<feature type="domain" description="Fe/B12 periplasmic-binding" evidence="3">
    <location>
        <begin position="233"/>
        <end position="504"/>
    </location>
</feature>
<dbReference type="AlphaFoldDB" id="A0A6N7XJU0"/>
<evidence type="ECO:0000256" key="1">
    <source>
        <dbReference type="ARBA" id="ARBA00008814"/>
    </source>
</evidence>